<evidence type="ECO:0000313" key="3">
    <source>
        <dbReference type="Proteomes" id="UP001460072"/>
    </source>
</evidence>
<keyword evidence="3" id="KW-1185">Reference proteome</keyword>
<feature type="chain" id="PRO_5046159966" evidence="1">
    <location>
        <begin position="21"/>
        <end position="180"/>
    </location>
</feature>
<dbReference type="Proteomes" id="UP001460072">
    <property type="component" value="Unassembled WGS sequence"/>
</dbReference>
<sequence length="180" mass="19956">MNTKILIVLLFTFFSLHISAQTSSRIAAENPSMTVIDIDDFLSTSDGSLRTSSQSAVYTLNVQNVRNLIFNTQPSIYYYSGTEKVYGEKPKNLFTDLTSVNNLDSGISLKNNIEIITIKVDNSGQLNTPINLDSFASFKNLKYICIVTSFETTSQAIANMIVGSNDQYSVFFNVEKGDTN</sequence>
<name>A0ABU9N5G7_9FLAO</name>
<accession>A0ABU9N5G7</accession>
<evidence type="ECO:0000256" key="1">
    <source>
        <dbReference type="SAM" id="SignalP"/>
    </source>
</evidence>
<protein>
    <submittedName>
        <fullName evidence="2">Uncharacterized protein</fullName>
    </submittedName>
</protein>
<comment type="caution">
    <text evidence="2">The sequence shown here is derived from an EMBL/GenBank/DDBJ whole genome shotgun (WGS) entry which is preliminary data.</text>
</comment>
<keyword evidence="1" id="KW-0732">Signal</keyword>
<dbReference type="EMBL" id="JBCGDO010000012">
    <property type="protein sequence ID" value="MEM0542955.1"/>
    <property type="molecule type" value="Genomic_DNA"/>
</dbReference>
<gene>
    <name evidence="2" type="ORF">WFZ85_10010</name>
</gene>
<reference evidence="2 3" key="1">
    <citation type="submission" date="2024-03" db="EMBL/GenBank/DDBJ databases">
        <title>Two novel species of the genus Flavobacterium exhibiting potentially degradation of complex polysaccharides.</title>
        <authorList>
            <person name="Lian X."/>
        </authorList>
    </citation>
    <scope>NUCLEOTIDE SEQUENCE [LARGE SCALE GENOMIC DNA]</scope>
    <source>
        <strain evidence="3">j3</strain>
    </source>
</reference>
<evidence type="ECO:0000313" key="2">
    <source>
        <dbReference type="EMBL" id="MEM0542955.1"/>
    </source>
</evidence>
<feature type="signal peptide" evidence="1">
    <location>
        <begin position="1"/>
        <end position="20"/>
    </location>
</feature>
<proteinExistence type="predicted"/>
<dbReference type="RefSeq" id="WP_342696158.1">
    <property type="nucleotide sequence ID" value="NZ_JBCGDO010000012.1"/>
</dbReference>
<organism evidence="2 3">
    <name type="scientific">Flavobacterium aureirubrum</name>
    <dbReference type="NCBI Taxonomy" id="3133147"/>
    <lineage>
        <taxon>Bacteria</taxon>
        <taxon>Pseudomonadati</taxon>
        <taxon>Bacteroidota</taxon>
        <taxon>Flavobacteriia</taxon>
        <taxon>Flavobacteriales</taxon>
        <taxon>Flavobacteriaceae</taxon>
        <taxon>Flavobacterium</taxon>
    </lineage>
</organism>